<organism evidence="2 3">
    <name type="scientific">Sphaerimonospora cavernae</name>
    <dbReference type="NCBI Taxonomy" id="1740611"/>
    <lineage>
        <taxon>Bacteria</taxon>
        <taxon>Bacillati</taxon>
        <taxon>Actinomycetota</taxon>
        <taxon>Actinomycetes</taxon>
        <taxon>Streptosporangiales</taxon>
        <taxon>Streptosporangiaceae</taxon>
        <taxon>Sphaerimonospora</taxon>
    </lineage>
</organism>
<dbReference type="Gene3D" id="2.60.120.260">
    <property type="entry name" value="Galactose-binding domain-like"/>
    <property type="match status" value="1"/>
</dbReference>
<evidence type="ECO:0000313" key="3">
    <source>
        <dbReference type="Proteomes" id="UP001589870"/>
    </source>
</evidence>
<name>A0ABV6U871_9ACTN</name>
<dbReference type="EMBL" id="JBHMQT010000044">
    <property type="protein sequence ID" value="MFC0864675.1"/>
    <property type="molecule type" value="Genomic_DNA"/>
</dbReference>
<dbReference type="Proteomes" id="UP001589870">
    <property type="component" value="Unassembled WGS sequence"/>
</dbReference>
<evidence type="ECO:0000313" key="2">
    <source>
        <dbReference type="EMBL" id="MFC0864675.1"/>
    </source>
</evidence>
<dbReference type="InterPro" id="IPR006311">
    <property type="entry name" value="TAT_signal"/>
</dbReference>
<reference evidence="2 3" key="1">
    <citation type="submission" date="2024-09" db="EMBL/GenBank/DDBJ databases">
        <authorList>
            <person name="Sun Q."/>
            <person name="Mori K."/>
        </authorList>
    </citation>
    <scope>NUCLEOTIDE SEQUENCE [LARGE SCALE GENOMIC DNA]</scope>
    <source>
        <strain evidence="2 3">TBRC 1851</strain>
    </source>
</reference>
<protein>
    <submittedName>
        <fullName evidence="2">Uncharacterized protein</fullName>
    </submittedName>
</protein>
<proteinExistence type="predicted"/>
<accession>A0ABV6U871</accession>
<feature type="region of interest" description="Disordered" evidence="1">
    <location>
        <begin position="327"/>
        <end position="384"/>
    </location>
</feature>
<feature type="compositionally biased region" description="Low complexity" evidence="1">
    <location>
        <begin position="333"/>
        <end position="351"/>
    </location>
</feature>
<sequence>MVRWKAGRRGVLAAAVVSVIGGGLLALPLTSAQAEMAQVDLTYRCTKGVAPNPVDLKITLTVQTALSVGQPLDVKWNIAYENGTRFLSPGLFQPGARLSATGKVGVLGEKWQGELHSLGAKDQERLQAGGPLALPELISGAVSTTDEGVFAIEPRDLLIDFTPPPSEKVVNDDDLSKISYDANWIDFNDRDPKFHDIHEDVHATEVQGAKATFEFTGTGVDFITEQDHRAGEVDFKIDGKPGIPATADASKDADGNPVVVVNQGNHTLWGMRGLPYGPHTLEVTNLENKWMMVDGFRAVTEQLLDPPKQFQATCKPVKKPTAIRVVIGGGNSTAGPSTSPSGSDGPSNTPGGTPGGNTPGGNTPGGETPGGSTPARTPSFSPRPTVTVTATATATAAASPSPTATTTVTMTATPTVAQVEVTPKGGAQTGEAPEQTSSGGLLLGSGGLMLLVGVWGGVATLRRRAAHSGDSSATR</sequence>
<comment type="caution">
    <text evidence="2">The sequence shown here is derived from an EMBL/GenBank/DDBJ whole genome shotgun (WGS) entry which is preliminary data.</text>
</comment>
<evidence type="ECO:0000256" key="1">
    <source>
        <dbReference type="SAM" id="MobiDB-lite"/>
    </source>
</evidence>
<feature type="compositionally biased region" description="Gly residues" evidence="1">
    <location>
        <begin position="352"/>
        <end position="369"/>
    </location>
</feature>
<keyword evidence="3" id="KW-1185">Reference proteome</keyword>
<dbReference type="RefSeq" id="WP_394302763.1">
    <property type="nucleotide sequence ID" value="NZ_JBHMQT010000044.1"/>
</dbReference>
<gene>
    <name evidence="2" type="ORF">ACFHYQ_20495</name>
</gene>
<dbReference type="PROSITE" id="PS51318">
    <property type="entry name" value="TAT"/>
    <property type="match status" value="1"/>
</dbReference>